<keyword evidence="2" id="KW-1185">Reference proteome</keyword>
<reference evidence="1 2" key="1">
    <citation type="journal article" date="2020" name="Cell">
        <title>Large-Scale Comparative Analyses of Tick Genomes Elucidate Their Genetic Diversity and Vector Capacities.</title>
        <authorList>
            <consortium name="Tick Genome and Microbiome Consortium (TIGMIC)"/>
            <person name="Jia N."/>
            <person name="Wang J."/>
            <person name="Shi W."/>
            <person name="Du L."/>
            <person name="Sun Y."/>
            <person name="Zhan W."/>
            <person name="Jiang J.F."/>
            <person name="Wang Q."/>
            <person name="Zhang B."/>
            <person name="Ji P."/>
            <person name="Bell-Sakyi L."/>
            <person name="Cui X.M."/>
            <person name="Yuan T.T."/>
            <person name="Jiang B.G."/>
            <person name="Yang W.F."/>
            <person name="Lam T.T."/>
            <person name="Chang Q.C."/>
            <person name="Ding S.J."/>
            <person name="Wang X.J."/>
            <person name="Zhu J.G."/>
            <person name="Ruan X.D."/>
            <person name="Zhao L."/>
            <person name="Wei J.T."/>
            <person name="Ye R.Z."/>
            <person name="Que T.C."/>
            <person name="Du C.H."/>
            <person name="Zhou Y.H."/>
            <person name="Cheng J.X."/>
            <person name="Dai P.F."/>
            <person name="Guo W.B."/>
            <person name="Han X.H."/>
            <person name="Huang E.J."/>
            <person name="Li L.F."/>
            <person name="Wei W."/>
            <person name="Gao Y.C."/>
            <person name="Liu J.Z."/>
            <person name="Shao H.Z."/>
            <person name="Wang X."/>
            <person name="Wang C.C."/>
            <person name="Yang T.C."/>
            <person name="Huo Q.B."/>
            <person name="Li W."/>
            <person name="Chen H.Y."/>
            <person name="Chen S.E."/>
            <person name="Zhou L.G."/>
            <person name="Ni X.B."/>
            <person name="Tian J.H."/>
            <person name="Sheng Y."/>
            <person name="Liu T."/>
            <person name="Pan Y.S."/>
            <person name="Xia L.Y."/>
            <person name="Li J."/>
            <person name="Zhao F."/>
            <person name="Cao W.C."/>
        </authorList>
    </citation>
    <scope>NUCLEOTIDE SEQUENCE [LARGE SCALE GENOMIC DNA]</scope>
    <source>
        <tissue evidence="1">Larvae</tissue>
    </source>
</reference>
<evidence type="ECO:0000313" key="1">
    <source>
        <dbReference type="EMBL" id="KAH9382302.1"/>
    </source>
</evidence>
<protein>
    <submittedName>
        <fullName evidence="1">Uncharacterized protein</fullName>
    </submittedName>
</protein>
<sequence length="66" mass="7127">MPGAMTYVGYVEGNKKDAPNLPITVWYFCSCLLPTVRQPVGVFASKGQLKVCGQSTEVSPEVSAFE</sequence>
<evidence type="ECO:0000313" key="2">
    <source>
        <dbReference type="Proteomes" id="UP000821853"/>
    </source>
</evidence>
<gene>
    <name evidence="1" type="ORF">HPB48_022891</name>
</gene>
<dbReference type="VEuPathDB" id="VectorBase:HLOH_056922"/>
<proteinExistence type="predicted"/>
<accession>A0A9J6GV16</accession>
<dbReference type="Proteomes" id="UP000821853">
    <property type="component" value="Chromosome 9"/>
</dbReference>
<name>A0A9J6GV16_HAELO</name>
<comment type="caution">
    <text evidence="1">The sequence shown here is derived from an EMBL/GenBank/DDBJ whole genome shotgun (WGS) entry which is preliminary data.</text>
</comment>
<dbReference type="AlphaFoldDB" id="A0A9J6GV16"/>
<dbReference type="EMBL" id="JABSTR010000011">
    <property type="protein sequence ID" value="KAH9382302.1"/>
    <property type="molecule type" value="Genomic_DNA"/>
</dbReference>
<organism evidence="1 2">
    <name type="scientific">Haemaphysalis longicornis</name>
    <name type="common">Bush tick</name>
    <dbReference type="NCBI Taxonomy" id="44386"/>
    <lineage>
        <taxon>Eukaryota</taxon>
        <taxon>Metazoa</taxon>
        <taxon>Ecdysozoa</taxon>
        <taxon>Arthropoda</taxon>
        <taxon>Chelicerata</taxon>
        <taxon>Arachnida</taxon>
        <taxon>Acari</taxon>
        <taxon>Parasitiformes</taxon>
        <taxon>Ixodida</taxon>
        <taxon>Ixodoidea</taxon>
        <taxon>Ixodidae</taxon>
        <taxon>Haemaphysalinae</taxon>
        <taxon>Haemaphysalis</taxon>
    </lineage>
</organism>